<evidence type="ECO:0000313" key="9">
    <source>
        <dbReference type="EnsemblPlants" id="Bo2g104480.1"/>
    </source>
</evidence>
<feature type="region of interest" description="Disordered" evidence="7">
    <location>
        <begin position="287"/>
        <end position="311"/>
    </location>
</feature>
<dbReference type="InterPro" id="IPR027417">
    <property type="entry name" value="P-loop_NTPase"/>
</dbReference>
<name>A0A0D3ASM7_BRAOL</name>
<dbReference type="PANTHER" id="PTHR23070">
    <property type="entry name" value="BCS1 AAA-TYPE ATPASE"/>
    <property type="match status" value="1"/>
</dbReference>
<feature type="compositionally biased region" description="Basic and acidic residues" evidence="7">
    <location>
        <begin position="400"/>
        <end position="411"/>
    </location>
</feature>
<dbReference type="Pfam" id="PF14363">
    <property type="entry name" value="AAA_assoc"/>
    <property type="match status" value="1"/>
</dbReference>
<keyword evidence="10" id="KW-1185">Reference proteome</keyword>
<dbReference type="Pfam" id="PF00004">
    <property type="entry name" value="AAA"/>
    <property type="match status" value="1"/>
</dbReference>
<dbReference type="Gramene" id="Bo2g104480.1">
    <property type="protein sequence ID" value="Bo2g104480.1"/>
    <property type="gene ID" value="Bo2g104480"/>
</dbReference>
<evidence type="ECO:0000256" key="5">
    <source>
        <dbReference type="ARBA" id="ARBA00022842"/>
    </source>
</evidence>
<evidence type="ECO:0000313" key="10">
    <source>
        <dbReference type="Proteomes" id="UP000032141"/>
    </source>
</evidence>
<dbReference type="InterPro" id="IPR003959">
    <property type="entry name" value="ATPase_AAA_core"/>
</dbReference>
<feature type="compositionally biased region" description="Basic residues" evidence="7">
    <location>
        <begin position="412"/>
        <end position="421"/>
    </location>
</feature>
<evidence type="ECO:0000259" key="8">
    <source>
        <dbReference type="SMART" id="SM00382"/>
    </source>
</evidence>
<dbReference type="InterPro" id="IPR050747">
    <property type="entry name" value="Mitochondrial_chaperone_BCS1"/>
</dbReference>
<dbReference type="AlphaFoldDB" id="A0A0D3ASM7"/>
<reference evidence="9" key="2">
    <citation type="submission" date="2015-03" db="UniProtKB">
        <authorList>
            <consortium name="EnsemblPlants"/>
        </authorList>
    </citation>
    <scope>IDENTIFICATION</scope>
</reference>
<dbReference type="Proteomes" id="UP000032141">
    <property type="component" value="Chromosome C2"/>
</dbReference>
<dbReference type="GO" id="GO:0006950">
    <property type="term" value="P:response to stress"/>
    <property type="evidence" value="ECO:0007669"/>
    <property type="project" value="UniProtKB-ARBA"/>
</dbReference>
<feature type="region of interest" description="Disordered" evidence="7">
    <location>
        <begin position="447"/>
        <end position="477"/>
    </location>
</feature>
<sequence>MATFYNQVPSVSSVFSLYTTFSAITMLLRTILNEVVPKGIRYITVKLVDYFSSYFQSDFTFVIEQHWGEYVENQTFRAAQVYLPTRLAGLSTGKFLVGSNNLKNPTAQPKLGIPVDTKIMDEFERIHLEWTLHNVKSKGRREKRSFAYVTKSAEETMRHRENLQIFTYTKEDSDWESAIFEHHTTFETLAIEPDLKTTLIDDLDAFSKGKDFFRSVGRAWKRGYLLYGPPGTGKSSMVAAIANHMKYNIYDLQIQSVKDDGELREILTSTTNRSILLIEDIDCGSDASRKRHTKEKEEDDDESKKGKNKYEDGEMLDPALLRPGRMDVHILMDYCTPLVFNKLVSLYLKIDGHILCDSIEKLVLDVNTTPAEITQQLMASKDADIALNGVIEFLETKKNKKEDDTKVEGKEKKKRKEKKKQNASFYSSKKTIGGRLLEEYGGLISTTKNLGGGGSPIEESRRSRRRRDVGGSPRRRISVSLSDGESRWLNGENLGGSPLRRESSVDAKYWSSIEETIIYSLWRDNRSSLQTQDGLGRLGLSTLQKCTTASRVLAYGYAVDAVDEYLMLGSTTTRLCVENFVEGIINLFGDEYLRRLTPDDLQRLLHIGELRGFPGMIGSIDCMHWEWKNCPTAWKGKYSRGTLNDINVLDRSPVFDGIINDQPLPVNFSVNGREYHLAYYLTDDVEGAFGVLQARFAIVKNPALFWDKVKIGKIMRACIILHNMIVEDERDEYTQFDVSDFQQGESSGSSHVVLTYSTDIPKNIANMMGVRTRIRDRQVHQQLKGDLLEHI</sequence>
<comment type="similarity">
    <text evidence="2">Belongs to the AAA ATPase family. BCS1 subfamily.</text>
</comment>
<accession>A0A0D3ASM7</accession>
<keyword evidence="4" id="KW-0547">Nucleotide-binding</keyword>
<comment type="cofactor">
    <cofactor evidence="1">
        <name>Mg(2+)</name>
        <dbReference type="ChEBI" id="CHEBI:18420"/>
    </cofactor>
</comment>
<dbReference type="Gene3D" id="6.10.280.40">
    <property type="match status" value="1"/>
</dbReference>
<dbReference type="InterPro" id="IPR025753">
    <property type="entry name" value="AAA_N_dom"/>
</dbReference>
<feature type="region of interest" description="Disordered" evidence="7">
    <location>
        <begin position="400"/>
        <end position="426"/>
    </location>
</feature>
<evidence type="ECO:0000256" key="3">
    <source>
        <dbReference type="ARBA" id="ARBA00022801"/>
    </source>
</evidence>
<dbReference type="Gene3D" id="3.40.50.300">
    <property type="entry name" value="P-loop containing nucleotide triphosphate hydrolases"/>
    <property type="match status" value="1"/>
</dbReference>
<dbReference type="InterPro" id="IPR058017">
    <property type="entry name" value="At3g28540-like_C"/>
</dbReference>
<reference evidence="9 10" key="1">
    <citation type="journal article" date="2014" name="Genome Biol.">
        <title>Transcriptome and methylome profiling reveals relics of genome dominance in the mesopolyploid Brassica oleracea.</title>
        <authorList>
            <person name="Parkin I.A."/>
            <person name="Koh C."/>
            <person name="Tang H."/>
            <person name="Robinson S.J."/>
            <person name="Kagale S."/>
            <person name="Clarke W.E."/>
            <person name="Town C.D."/>
            <person name="Nixon J."/>
            <person name="Krishnakumar V."/>
            <person name="Bidwell S.L."/>
            <person name="Denoeud F."/>
            <person name="Belcram H."/>
            <person name="Links M.G."/>
            <person name="Just J."/>
            <person name="Clarke C."/>
            <person name="Bender T."/>
            <person name="Huebert T."/>
            <person name="Mason A.S."/>
            <person name="Pires J.C."/>
            <person name="Barker G."/>
            <person name="Moore J."/>
            <person name="Walley P.G."/>
            <person name="Manoli S."/>
            <person name="Batley J."/>
            <person name="Edwards D."/>
            <person name="Nelson M.N."/>
            <person name="Wang X."/>
            <person name="Paterson A.H."/>
            <person name="King G."/>
            <person name="Bancroft I."/>
            <person name="Chalhoub B."/>
            <person name="Sharpe A.G."/>
        </authorList>
    </citation>
    <scope>NUCLEOTIDE SEQUENCE</scope>
    <source>
        <strain evidence="9 10">cv. TO1000</strain>
    </source>
</reference>
<evidence type="ECO:0000256" key="4">
    <source>
        <dbReference type="ARBA" id="ARBA00022840"/>
    </source>
</evidence>
<organism evidence="9 10">
    <name type="scientific">Brassica oleracea var. oleracea</name>
    <dbReference type="NCBI Taxonomy" id="109376"/>
    <lineage>
        <taxon>Eukaryota</taxon>
        <taxon>Viridiplantae</taxon>
        <taxon>Streptophyta</taxon>
        <taxon>Embryophyta</taxon>
        <taxon>Tracheophyta</taxon>
        <taxon>Spermatophyta</taxon>
        <taxon>Magnoliopsida</taxon>
        <taxon>eudicotyledons</taxon>
        <taxon>Gunneridae</taxon>
        <taxon>Pentapetalae</taxon>
        <taxon>rosids</taxon>
        <taxon>malvids</taxon>
        <taxon>Brassicales</taxon>
        <taxon>Brassicaceae</taxon>
        <taxon>Brassiceae</taxon>
        <taxon>Brassica</taxon>
    </lineage>
</organism>
<feature type="domain" description="AAA+ ATPase" evidence="8">
    <location>
        <begin position="220"/>
        <end position="473"/>
    </location>
</feature>
<evidence type="ECO:0000256" key="7">
    <source>
        <dbReference type="SAM" id="MobiDB-lite"/>
    </source>
</evidence>
<dbReference type="STRING" id="109376.A0A0D3ASM7"/>
<keyword evidence="5" id="KW-0460">Magnesium</keyword>
<dbReference type="GO" id="GO:0016887">
    <property type="term" value="F:ATP hydrolysis activity"/>
    <property type="evidence" value="ECO:0007669"/>
    <property type="project" value="InterPro"/>
</dbReference>
<dbReference type="InterPro" id="IPR006912">
    <property type="entry name" value="Harbinger_derived_prot"/>
</dbReference>
<protein>
    <recommendedName>
        <fullName evidence="8">AAA+ ATPase domain-containing protein</fullName>
    </recommendedName>
</protein>
<feature type="compositionally biased region" description="Basic and acidic residues" evidence="7">
    <location>
        <begin position="302"/>
        <end position="311"/>
    </location>
</feature>
<proteinExistence type="inferred from homology"/>
<dbReference type="Pfam" id="PF25568">
    <property type="entry name" value="AAA_lid_At3g28540"/>
    <property type="match status" value="1"/>
</dbReference>
<evidence type="ECO:0000256" key="2">
    <source>
        <dbReference type="ARBA" id="ARBA00007448"/>
    </source>
</evidence>
<dbReference type="GO" id="GO:0005524">
    <property type="term" value="F:ATP binding"/>
    <property type="evidence" value="ECO:0007669"/>
    <property type="project" value="UniProtKB-KW"/>
</dbReference>
<dbReference type="eggNOG" id="KOG0743">
    <property type="taxonomic scope" value="Eukaryota"/>
</dbReference>
<comment type="catalytic activity">
    <reaction evidence="6">
        <text>ATP + H2O = ADP + phosphate + H(+)</text>
        <dbReference type="Rhea" id="RHEA:13065"/>
        <dbReference type="ChEBI" id="CHEBI:15377"/>
        <dbReference type="ChEBI" id="CHEBI:15378"/>
        <dbReference type="ChEBI" id="CHEBI:30616"/>
        <dbReference type="ChEBI" id="CHEBI:43474"/>
        <dbReference type="ChEBI" id="CHEBI:456216"/>
    </reaction>
</comment>
<keyword evidence="3" id="KW-0378">Hydrolase</keyword>
<feature type="compositionally biased region" description="Basic residues" evidence="7">
    <location>
        <begin position="462"/>
        <end position="477"/>
    </location>
</feature>
<dbReference type="InterPro" id="IPR003593">
    <property type="entry name" value="AAA+_ATPase"/>
</dbReference>
<dbReference type="HOGENOM" id="CLU_355038_0_0_1"/>
<dbReference type="SUPFAM" id="SSF52540">
    <property type="entry name" value="P-loop containing nucleoside triphosphate hydrolases"/>
    <property type="match status" value="1"/>
</dbReference>
<evidence type="ECO:0000256" key="1">
    <source>
        <dbReference type="ARBA" id="ARBA00001946"/>
    </source>
</evidence>
<evidence type="ECO:0000256" key="6">
    <source>
        <dbReference type="ARBA" id="ARBA00049360"/>
    </source>
</evidence>
<dbReference type="EnsemblPlants" id="Bo2g104480.1">
    <property type="protein sequence ID" value="Bo2g104480.1"/>
    <property type="gene ID" value="Bo2g104480"/>
</dbReference>
<dbReference type="Pfam" id="PF04827">
    <property type="entry name" value="Plant_tran"/>
    <property type="match status" value="2"/>
</dbReference>
<keyword evidence="4" id="KW-0067">ATP-binding</keyword>
<dbReference type="SMART" id="SM00382">
    <property type="entry name" value="AAA"/>
    <property type="match status" value="1"/>
</dbReference>